<protein>
    <submittedName>
        <fullName evidence="1">AraC family transcriptional regulator</fullName>
    </submittedName>
</protein>
<dbReference type="AlphaFoldDB" id="A0A449IS81"/>
<dbReference type="EMBL" id="CAACYJ010000040">
    <property type="protein sequence ID" value="VFB22292.1"/>
    <property type="molecule type" value="Genomic_DNA"/>
</dbReference>
<proteinExistence type="predicted"/>
<gene>
    <name evidence="1" type="ORF">NCTC10754_04980</name>
</gene>
<reference evidence="1 2" key="1">
    <citation type="submission" date="2019-02" db="EMBL/GenBank/DDBJ databases">
        <authorList>
            <consortium name="Pathogen Informatics"/>
        </authorList>
    </citation>
    <scope>NUCLEOTIDE SEQUENCE [LARGE SCALE GENOMIC DNA]</scope>
    <source>
        <strain evidence="1 2">3012STDY7103891</strain>
    </source>
</reference>
<evidence type="ECO:0000313" key="2">
    <source>
        <dbReference type="Proteomes" id="UP000330809"/>
    </source>
</evidence>
<name>A0A449IS81_PSEFR</name>
<organism evidence="1 2">
    <name type="scientific">Pseudomonas fragi</name>
    <dbReference type="NCBI Taxonomy" id="296"/>
    <lineage>
        <taxon>Bacteria</taxon>
        <taxon>Pseudomonadati</taxon>
        <taxon>Pseudomonadota</taxon>
        <taxon>Gammaproteobacteria</taxon>
        <taxon>Pseudomonadales</taxon>
        <taxon>Pseudomonadaceae</taxon>
        <taxon>Pseudomonas</taxon>
    </lineage>
</organism>
<evidence type="ECO:0000313" key="1">
    <source>
        <dbReference type="EMBL" id="VFB22292.1"/>
    </source>
</evidence>
<dbReference type="Proteomes" id="UP000330809">
    <property type="component" value="Unassembled WGS sequence"/>
</dbReference>
<accession>A0A449IS81</accession>
<sequence>MLPNLVVATCWGIPMITTSTETNSSCADRTFWVRSMEDRCSVFTHRTTDIDHQAASLTGWEQVYDQLSPGKYEGCLTEYCIDDLQLVREQANQSMHQMGNAWKGSRTFIIPMQQKGTARFGTQIIDAACPVTLAPERELDFRTPTNMDVMAVVVCSETISNYSKLTE</sequence>